<sequence>MTDPPDPPAWLTALVAALGEGQDPATVPAWTCRVRGELDRLAGRVPFQVVYDWHAHLFGPTRNGTGEPHRLVGGLHQRVQAGERIEAAEWASALRPALRELYRAAYPYTAAHAVAYANAHAYATANGYSADEVVEYAGFYADLSTNANVTAQADANAIANANALGAALALADERAYAETYPAALVRAHALAEANRTDAPGAQQALRAAYGRLADALADCLSRVAV</sequence>
<comment type="caution">
    <text evidence="1">The sequence shown here is derived from an EMBL/GenBank/DDBJ whole genome shotgun (WGS) entry which is preliminary data.</text>
</comment>
<dbReference type="RefSeq" id="WP_377566026.1">
    <property type="nucleotide sequence ID" value="NZ_JBHTMP010000001.1"/>
</dbReference>
<keyword evidence="2" id="KW-1185">Reference proteome</keyword>
<proteinExistence type="predicted"/>
<evidence type="ECO:0000313" key="2">
    <source>
        <dbReference type="Proteomes" id="UP001597260"/>
    </source>
</evidence>
<protein>
    <recommendedName>
        <fullName evidence="3">SpcZ</fullName>
    </recommendedName>
</protein>
<organism evidence="1 2">
    <name type="scientific">Micromonospora sonneratiae</name>
    <dbReference type="NCBI Taxonomy" id="1184706"/>
    <lineage>
        <taxon>Bacteria</taxon>
        <taxon>Bacillati</taxon>
        <taxon>Actinomycetota</taxon>
        <taxon>Actinomycetes</taxon>
        <taxon>Micromonosporales</taxon>
        <taxon>Micromonosporaceae</taxon>
        <taxon>Micromonospora</taxon>
    </lineage>
</organism>
<accession>A0ABW3Y6A2</accession>
<dbReference type="EMBL" id="JBHTMP010000001">
    <property type="protein sequence ID" value="MFD1319759.1"/>
    <property type="molecule type" value="Genomic_DNA"/>
</dbReference>
<dbReference type="Proteomes" id="UP001597260">
    <property type="component" value="Unassembled WGS sequence"/>
</dbReference>
<reference evidence="2" key="1">
    <citation type="journal article" date="2019" name="Int. J. Syst. Evol. Microbiol.">
        <title>The Global Catalogue of Microorganisms (GCM) 10K type strain sequencing project: providing services to taxonomists for standard genome sequencing and annotation.</title>
        <authorList>
            <consortium name="The Broad Institute Genomics Platform"/>
            <consortium name="The Broad Institute Genome Sequencing Center for Infectious Disease"/>
            <person name="Wu L."/>
            <person name="Ma J."/>
        </authorList>
    </citation>
    <scope>NUCLEOTIDE SEQUENCE [LARGE SCALE GENOMIC DNA]</scope>
    <source>
        <strain evidence="2">JCM 31037</strain>
    </source>
</reference>
<evidence type="ECO:0000313" key="1">
    <source>
        <dbReference type="EMBL" id="MFD1319759.1"/>
    </source>
</evidence>
<gene>
    <name evidence="1" type="ORF">ACFQ4H_01510</name>
</gene>
<evidence type="ECO:0008006" key="3">
    <source>
        <dbReference type="Google" id="ProtNLM"/>
    </source>
</evidence>
<name>A0ABW3Y6A2_9ACTN</name>